<reference evidence="2" key="1">
    <citation type="journal article" date="2022" name="Int. J. Mol. Sci.">
        <title>Draft Genome of Tanacetum Coccineum: Genomic Comparison of Closely Related Tanacetum-Family Plants.</title>
        <authorList>
            <person name="Yamashiro T."/>
            <person name="Shiraishi A."/>
            <person name="Nakayama K."/>
            <person name="Satake H."/>
        </authorList>
    </citation>
    <scope>NUCLEOTIDE SEQUENCE</scope>
</reference>
<evidence type="ECO:0000313" key="1">
    <source>
        <dbReference type="EMBL" id="GJT35218.1"/>
    </source>
</evidence>
<reference evidence="2" key="2">
    <citation type="submission" date="2022-01" db="EMBL/GenBank/DDBJ databases">
        <authorList>
            <person name="Yamashiro T."/>
            <person name="Shiraishi A."/>
            <person name="Satake H."/>
            <person name="Nakayama K."/>
        </authorList>
    </citation>
    <scope>NUCLEOTIDE SEQUENCE</scope>
</reference>
<accession>A0ABQ5J4F8</accession>
<name>A0ABQ5J4F8_9ASTR</name>
<keyword evidence="3" id="KW-1185">Reference proteome</keyword>
<evidence type="ECO:0000313" key="3">
    <source>
        <dbReference type="Proteomes" id="UP001151760"/>
    </source>
</evidence>
<gene>
    <name evidence="1" type="ORF">Tco_0925637</name>
    <name evidence="2" type="ORF">Tco_1123230</name>
</gene>
<evidence type="ECO:0000313" key="2">
    <source>
        <dbReference type="EMBL" id="GJU06800.1"/>
    </source>
</evidence>
<dbReference type="Proteomes" id="UP001151760">
    <property type="component" value="Unassembled WGS sequence"/>
</dbReference>
<proteinExistence type="predicted"/>
<sequence length="120" mass="13337">MWGLARSCFMRREGSSRADGGHGLAGHCPLFGPRLALAGQSRRKPLSGGEFGWAAHLLKDKRRNILDEDQREHKSRMEQKPRFIATLLFDPFDVGSSIICEAEFPSVGIVHPPIAERELG</sequence>
<comment type="caution">
    <text evidence="2">The sequence shown here is derived from an EMBL/GenBank/DDBJ whole genome shotgun (WGS) entry which is preliminary data.</text>
</comment>
<organism evidence="2 3">
    <name type="scientific">Tanacetum coccineum</name>
    <dbReference type="NCBI Taxonomy" id="301880"/>
    <lineage>
        <taxon>Eukaryota</taxon>
        <taxon>Viridiplantae</taxon>
        <taxon>Streptophyta</taxon>
        <taxon>Embryophyta</taxon>
        <taxon>Tracheophyta</taxon>
        <taxon>Spermatophyta</taxon>
        <taxon>Magnoliopsida</taxon>
        <taxon>eudicotyledons</taxon>
        <taxon>Gunneridae</taxon>
        <taxon>Pentapetalae</taxon>
        <taxon>asterids</taxon>
        <taxon>campanulids</taxon>
        <taxon>Asterales</taxon>
        <taxon>Asteraceae</taxon>
        <taxon>Asteroideae</taxon>
        <taxon>Anthemideae</taxon>
        <taxon>Anthemidinae</taxon>
        <taxon>Tanacetum</taxon>
    </lineage>
</organism>
<dbReference type="EMBL" id="BQNB010021476">
    <property type="protein sequence ID" value="GJU06800.1"/>
    <property type="molecule type" value="Genomic_DNA"/>
</dbReference>
<protein>
    <submittedName>
        <fullName evidence="2">Uncharacterized protein</fullName>
    </submittedName>
</protein>
<dbReference type="EMBL" id="BQNB010015031">
    <property type="protein sequence ID" value="GJT35218.1"/>
    <property type="molecule type" value="Genomic_DNA"/>
</dbReference>